<name>A0A699V9B9_TANCI</name>
<comment type="caution">
    <text evidence="1">The sequence shown here is derived from an EMBL/GenBank/DDBJ whole genome shotgun (WGS) entry which is preliminary data.</text>
</comment>
<reference evidence="1" key="1">
    <citation type="journal article" date="2019" name="Sci. Rep.">
        <title>Draft genome of Tanacetum cinerariifolium, the natural source of mosquito coil.</title>
        <authorList>
            <person name="Yamashiro T."/>
            <person name="Shiraishi A."/>
            <person name="Satake H."/>
            <person name="Nakayama K."/>
        </authorList>
    </citation>
    <scope>NUCLEOTIDE SEQUENCE</scope>
</reference>
<gene>
    <name evidence="1" type="ORF">Tci_903249</name>
</gene>
<dbReference type="EMBL" id="BKCJ011412487">
    <property type="protein sequence ID" value="GFD31280.1"/>
    <property type="molecule type" value="Genomic_DNA"/>
</dbReference>
<protein>
    <submittedName>
        <fullName evidence="1">Transposase (Putative), gypsy type</fullName>
    </submittedName>
</protein>
<proteinExistence type="predicted"/>
<feature type="non-terminal residue" evidence="1">
    <location>
        <position position="85"/>
    </location>
</feature>
<dbReference type="AlphaFoldDB" id="A0A699V9B9"/>
<sequence length="85" mass="10052">MDSEMMRQIYVPKWELLNESALDDSDMCRSMVNHLAPLVFFSQLRGMDYNHLFTEFNVGAARQTCLGAEVRMRLEHTLREKKRLE</sequence>
<organism evidence="1">
    <name type="scientific">Tanacetum cinerariifolium</name>
    <name type="common">Dalmatian daisy</name>
    <name type="synonym">Chrysanthemum cinerariifolium</name>
    <dbReference type="NCBI Taxonomy" id="118510"/>
    <lineage>
        <taxon>Eukaryota</taxon>
        <taxon>Viridiplantae</taxon>
        <taxon>Streptophyta</taxon>
        <taxon>Embryophyta</taxon>
        <taxon>Tracheophyta</taxon>
        <taxon>Spermatophyta</taxon>
        <taxon>Magnoliopsida</taxon>
        <taxon>eudicotyledons</taxon>
        <taxon>Gunneridae</taxon>
        <taxon>Pentapetalae</taxon>
        <taxon>asterids</taxon>
        <taxon>campanulids</taxon>
        <taxon>Asterales</taxon>
        <taxon>Asteraceae</taxon>
        <taxon>Asteroideae</taxon>
        <taxon>Anthemideae</taxon>
        <taxon>Anthemidinae</taxon>
        <taxon>Tanacetum</taxon>
    </lineage>
</organism>
<accession>A0A699V9B9</accession>
<evidence type="ECO:0000313" key="1">
    <source>
        <dbReference type="EMBL" id="GFD31280.1"/>
    </source>
</evidence>